<dbReference type="KEGG" id="nwi:Nwi_0806"/>
<protein>
    <recommendedName>
        <fullName evidence="3">DUF2190 family protein</fullName>
    </recommendedName>
</protein>
<dbReference type="OrthoDB" id="5365964at2"/>
<evidence type="ECO:0000313" key="2">
    <source>
        <dbReference type="Proteomes" id="UP000002531"/>
    </source>
</evidence>
<gene>
    <name evidence="1" type="ordered locus">Nwi_0806</name>
</gene>
<sequence>MKNFDQAGDVVTVAAPYALTSGQGAKTGQLFGVAIGDAANGADVALKTSGVFDLTKIGSQAWTAGQLVYWDDTNKRCTSVATGSLLIGVAVAAVAGGAGNTVGRVRLNASFRANEP</sequence>
<organism evidence="1 2">
    <name type="scientific">Nitrobacter winogradskyi (strain ATCC 25391 / DSM 10237 / CIP 104748 / NCIMB 11846 / Nb-255)</name>
    <dbReference type="NCBI Taxonomy" id="323098"/>
    <lineage>
        <taxon>Bacteria</taxon>
        <taxon>Pseudomonadati</taxon>
        <taxon>Pseudomonadota</taxon>
        <taxon>Alphaproteobacteria</taxon>
        <taxon>Hyphomicrobiales</taxon>
        <taxon>Nitrobacteraceae</taxon>
        <taxon>Nitrobacter</taxon>
    </lineage>
</organism>
<dbReference type="AlphaFoldDB" id="Q3SUH0"/>
<dbReference type="PIRSF" id="PIRSF030771">
    <property type="entry name" value="UCP030771"/>
    <property type="match status" value="1"/>
</dbReference>
<keyword evidence="2" id="KW-1185">Reference proteome</keyword>
<dbReference type="Proteomes" id="UP000002531">
    <property type="component" value="Chromosome"/>
</dbReference>
<dbReference type="Pfam" id="PF09956">
    <property type="entry name" value="Phage_cement_2"/>
    <property type="match status" value="1"/>
</dbReference>
<proteinExistence type="predicted"/>
<dbReference type="InterPro" id="IPR011231">
    <property type="entry name" value="Phage_VT1-Sakai_H0018"/>
</dbReference>
<evidence type="ECO:0008006" key="3">
    <source>
        <dbReference type="Google" id="ProtNLM"/>
    </source>
</evidence>
<reference evidence="1 2" key="1">
    <citation type="journal article" date="2006" name="Appl. Environ. Microbiol.">
        <title>Genome sequence of the chemolithoautotrophic nitrite-oxidizing bacterium Nitrobacter winogradskyi Nb-255.</title>
        <authorList>
            <person name="Starkenburg S.R."/>
            <person name="Chain P.S."/>
            <person name="Sayavedra-Soto L.A."/>
            <person name="Hauser L."/>
            <person name="Land M.L."/>
            <person name="Larimer F.W."/>
            <person name="Malfatti S.A."/>
            <person name="Klotz M.G."/>
            <person name="Bottomley P.J."/>
            <person name="Arp D.J."/>
            <person name="Hickey W.J."/>
        </authorList>
    </citation>
    <scope>NUCLEOTIDE SEQUENCE [LARGE SCALE GENOMIC DNA]</scope>
    <source>
        <strain evidence="2">ATCC 25391 / DSM 10237 / CIP 104748 / NCIMB 11846 / Nb-255</strain>
    </source>
</reference>
<name>Q3SUH0_NITWN</name>
<accession>Q3SUH0</accession>
<dbReference type="eggNOG" id="COG5471">
    <property type="taxonomic scope" value="Bacteria"/>
</dbReference>
<dbReference type="EMBL" id="CP000115">
    <property type="protein sequence ID" value="ABA04071.1"/>
    <property type="molecule type" value="Genomic_DNA"/>
</dbReference>
<dbReference type="RefSeq" id="WP_011314119.1">
    <property type="nucleotide sequence ID" value="NC_007406.1"/>
</dbReference>
<dbReference type="HOGENOM" id="CLU_165535_1_0_5"/>
<dbReference type="STRING" id="323098.Nwi_0806"/>
<evidence type="ECO:0000313" key="1">
    <source>
        <dbReference type="EMBL" id="ABA04071.1"/>
    </source>
</evidence>